<protein>
    <recommendedName>
        <fullName evidence="10">Lipid A biosynthesis acyltransferase</fullName>
    </recommendedName>
</protein>
<keyword evidence="5 7" id="KW-0472">Membrane</keyword>
<keyword evidence="7" id="KW-1133">Transmembrane helix</keyword>
<dbReference type="PANTHER" id="PTHR30606">
    <property type="entry name" value="LIPID A BIOSYNTHESIS LAUROYL ACYLTRANSFERASE"/>
    <property type="match status" value="1"/>
</dbReference>
<dbReference type="InterPro" id="IPR004960">
    <property type="entry name" value="LipA_acyltrans"/>
</dbReference>
<keyword evidence="6" id="KW-0012">Acyltransferase</keyword>
<evidence type="ECO:0000256" key="1">
    <source>
        <dbReference type="ARBA" id="ARBA00004533"/>
    </source>
</evidence>
<dbReference type="EMBL" id="BAEQ01000007">
    <property type="protein sequence ID" value="GAC27217.1"/>
    <property type="molecule type" value="Genomic_DNA"/>
</dbReference>
<feature type="transmembrane region" description="Helical" evidence="7">
    <location>
        <begin position="12"/>
        <end position="31"/>
    </location>
</feature>
<evidence type="ECO:0000256" key="4">
    <source>
        <dbReference type="ARBA" id="ARBA00022679"/>
    </source>
</evidence>
<evidence type="ECO:0000256" key="5">
    <source>
        <dbReference type="ARBA" id="ARBA00023136"/>
    </source>
</evidence>
<dbReference type="STRING" id="1121922.GCA_000428905_03478"/>
<dbReference type="GO" id="GO:0009247">
    <property type="term" value="P:glycolipid biosynthetic process"/>
    <property type="evidence" value="ECO:0007669"/>
    <property type="project" value="UniProtKB-ARBA"/>
</dbReference>
<evidence type="ECO:0008006" key="10">
    <source>
        <dbReference type="Google" id="ProtNLM"/>
    </source>
</evidence>
<accession>K6ZA15</accession>
<gene>
    <name evidence="8" type="ORF">GPAL_0337</name>
</gene>
<reference evidence="9" key="1">
    <citation type="journal article" date="2014" name="Environ. Microbiol.">
        <title>Comparative genomics of the marine bacterial genus Glaciecola reveals the high degree of genomic diversity and genomic characteristic for cold adaptation.</title>
        <authorList>
            <person name="Qin Q.L."/>
            <person name="Xie B.B."/>
            <person name="Yu Y."/>
            <person name="Shu Y.L."/>
            <person name="Rong J.C."/>
            <person name="Zhang Y.J."/>
            <person name="Zhao D.L."/>
            <person name="Chen X.L."/>
            <person name="Zhang X.Y."/>
            <person name="Chen B."/>
            <person name="Zhou B.C."/>
            <person name="Zhang Y.Z."/>
        </authorList>
    </citation>
    <scope>NUCLEOTIDE SEQUENCE [LARGE SCALE GENOMIC DNA]</scope>
    <source>
        <strain evidence="9">ACAM 615</strain>
    </source>
</reference>
<dbReference type="CDD" id="cd07984">
    <property type="entry name" value="LPLAT_LABLAT-like"/>
    <property type="match status" value="1"/>
</dbReference>
<dbReference type="PANTHER" id="PTHR30606:SF10">
    <property type="entry name" value="PHOSPHATIDYLINOSITOL MANNOSIDE ACYLTRANSFERASE"/>
    <property type="match status" value="1"/>
</dbReference>
<comment type="subcellular location">
    <subcellularLocation>
        <location evidence="1">Cell inner membrane</location>
    </subcellularLocation>
</comment>
<dbReference type="Proteomes" id="UP000006251">
    <property type="component" value="Unassembled WGS sequence"/>
</dbReference>
<organism evidence="8 9">
    <name type="scientific">Brumicola pallidula DSM 14239 = ACAM 615</name>
    <dbReference type="NCBI Taxonomy" id="1121922"/>
    <lineage>
        <taxon>Bacteria</taxon>
        <taxon>Pseudomonadati</taxon>
        <taxon>Pseudomonadota</taxon>
        <taxon>Gammaproteobacteria</taxon>
        <taxon>Alteromonadales</taxon>
        <taxon>Alteromonadaceae</taxon>
        <taxon>Brumicola</taxon>
    </lineage>
</organism>
<dbReference type="GO" id="GO:0005886">
    <property type="term" value="C:plasma membrane"/>
    <property type="evidence" value="ECO:0007669"/>
    <property type="project" value="UniProtKB-SubCell"/>
</dbReference>
<evidence type="ECO:0000256" key="6">
    <source>
        <dbReference type="ARBA" id="ARBA00023315"/>
    </source>
</evidence>
<evidence type="ECO:0000313" key="8">
    <source>
        <dbReference type="EMBL" id="GAC27217.1"/>
    </source>
</evidence>
<evidence type="ECO:0000256" key="3">
    <source>
        <dbReference type="ARBA" id="ARBA00022519"/>
    </source>
</evidence>
<keyword evidence="4" id="KW-0808">Transferase</keyword>
<dbReference type="Pfam" id="PF03279">
    <property type="entry name" value="Lip_A_acyltrans"/>
    <property type="match status" value="1"/>
</dbReference>
<keyword evidence="2" id="KW-1003">Cell membrane</keyword>
<name>K6ZA15_9ALTE</name>
<dbReference type="AlphaFoldDB" id="K6ZA15"/>
<evidence type="ECO:0000256" key="7">
    <source>
        <dbReference type="SAM" id="Phobius"/>
    </source>
</evidence>
<sequence length="223" mass="24975">MPDQKSDDRIRYLAVTAYQYIVFGVLENFWFEDIEYTFEMDAATKALITSGGPLSIATMHLSCYEAVPFALQKLTGRVTTLSRVPKFAAGLHSVYAKNGVCCVDKSQAGAFLALAGKMGSNGVVCLHSDHFGSDTELDFFQLQTGAPAGPAMLSAYAKTPLLIAYAVLQKDNTYIIHIETVSEFPIGQSPKAFQFAMQAIYRQFESIILQYPEQWCWFYKRWR</sequence>
<keyword evidence="3" id="KW-0997">Cell inner membrane</keyword>
<evidence type="ECO:0000256" key="2">
    <source>
        <dbReference type="ARBA" id="ARBA00022475"/>
    </source>
</evidence>
<proteinExistence type="predicted"/>
<keyword evidence="9" id="KW-1185">Reference proteome</keyword>
<evidence type="ECO:0000313" key="9">
    <source>
        <dbReference type="Proteomes" id="UP000006251"/>
    </source>
</evidence>
<keyword evidence="7" id="KW-0812">Transmembrane</keyword>
<comment type="caution">
    <text evidence="8">The sequence shown here is derived from an EMBL/GenBank/DDBJ whole genome shotgun (WGS) entry which is preliminary data.</text>
</comment>
<dbReference type="GO" id="GO:0016746">
    <property type="term" value="F:acyltransferase activity"/>
    <property type="evidence" value="ECO:0007669"/>
    <property type="project" value="UniProtKB-KW"/>
</dbReference>